<dbReference type="Gene3D" id="3.40.718.10">
    <property type="entry name" value="Isopropylmalate Dehydrogenase"/>
    <property type="match status" value="1"/>
</dbReference>
<dbReference type="NCBIfam" id="NF008852">
    <property type="entry name" value="PRK11890.1"/>
    <property type="match status" value="1"/>
</dbReference>
<keyword evidence="1 6" id="KW-0808">Transferase</keyword>
<dbReference type="InterPro" id="IPR002505">
    <property type="entry name" value="PTA_PTB"/>
</dbReference>
<dbReference type="RefSeq" id="WP_193080091.1">
    <property type="nucleotide sequence ID" value="NZ_CP045201.1"/>
</dbReference>
<dbReference type="Pfam" id="PF01515">
    <property type="entry name" value="PTA_PTB"/>
    <property type="match status" value="1"/>
</dbReference>
<dbReference type="SUPFAM" id="SSF54637">
    <property type="entry name" value="Thioesterase/thiol ester dehydrase-isomerase"/>
    <property type="match status" value="1"/>
</dbReference>
<reference evidence="6 7" key="1">
    <citation type="submission" date="2019-10" db="EMBL/GenBank/DDBJ databases">
        <title>Pseudopuniceibacterium sp. HQ09 islated from Antarctica.</title>
        <authorList>
            <person name="Liao L."/>
            <person name="Su S."/>
            <person name="Chen B."/>
            <person name="Yu Y."/>
        </authorList>
    </citation>
    <scope>NUCLEOTIDE SEQUENCE [LARGE SCALE GENOMIC DNA]</scope>
    <source>
        <strain evidence="6 7">HQ09</strain>
    </source>
</reference>
<gene>
    <name evidence="6" type="ORF">F3W81_15625</name>
</gene>
<dbReference type="Pfam" id="PF01575">
    <property type="entry name" value="MaoC_dehydratas"/>
    <property type="match status" value="1"/>
</dbReference>
<dbReference type="PANTHER" id="PTHR43356">
    <property type="entry name" value="PHOSPHATE ACETYLTRANSFERASE"/>
    <property type="match status" value="1"/>
</dbReference>
<dbReference type="PANTHER" id="PTHR43356:SF2">
    <property type="entry name" value="PHOSPHATE ACETYLTRANSFERASE"/>
    <property type="match status" value="1"/>
</dbReference>
<dbReference type="KEGG" id="pshq:F3W81_15625"/>
<feature type="domain" description="MaoC-like" evidence="5">
    <location>
        <begin position="26"/>
        <end position="119"/>
    </location>
</feature>
<evidence type="ECO:0000259" key="4">
    <source>
        <dbReference type="Pfam" id="PF01515"/>
    </source>
</evidence>
<dbReference type="GO" id="GO:0005835">
    <property type="term" value="C:fatty acid synthase complex"/>
    <property type="evidence" value="ECO:0007669"/>
    <property type="project" value="InterPro"/>
</dbReference>
<evidence type="ECO:0000313" key="7">
    <source>
        <dbReference type="Proteomes" id="UP000594118"/>
    </source>
</evidence>
<name>A0A7L9WQA7_9RHOB</name>
<keyword evidence="3" id="KW-0012">Acyltransferase</keyword>
<dbReference type="InterPro" id="IPR002539">
    <property type="entry name" value="MaoC-like_dom"/>
</dbReference>
<dbReference type="Proteomes" id="UP000594118">
    <property type="component" value="Chromosome"/>
</dbReference>
<dbReference type="PRINTS" id="PR01483">
    <property type="entry name" value="FASYNTHASE"/>
</dbReference>
<proteinExistence type="predicted"/>
<evidence type="ECO:0000259" key="5">
    <source>
        <dbReference type="Pfam" id="PF01575"/>
    </source>
</evidence>
<keyword evidence="7" id="KW-1185">Reference proteome</keyword>
<feature type="domain" description="Phosphate acetyl/butaryl transferase" evidence="4">
    <location>
        <begin position="245"/>
        <end position="456"/>
    </location>
</feature>
<dbReference type="Gene3D" id="3.10.129.10">
    <property type="entry name" value="Hotdog Thioesterase"/>
    <property type="match status" value="1"/>
</dbReference>
<sequence length="467" mass="48279">MSVPEPLQYIENKTYDEISVGDSASLTRTLRPQDIELFAVMSGDVNPAHVDAAYAETDMFHGVIAHGMWGGALISAVLGTELPGPGTIFLNQSLRFEAPVGLGDTVVVRVEVTEKQAKGRLTLACTCLNQNGKMVIEGEARVIAPRDKVRRPRVVLPEVHLHTQGAQYARLIAATAALPPLPTAVVHPCDALSLSGALEAARQGMILPVLVGPRARIEAAASAAGLDLGGIEVIDAPHSHAAAAASVALVRAGRVGALMKGALHTDELMDAVVDTALGLRTERRMSHIYVLDVPTYPKPLLVTDAAINIAPDLGAKRDIVQNAIDLAHSLGIAVPKVAILSAVEMVNPRMASTLDAAALCKMADRGQITGGVIDGPLAFDNAISPAAAAAKGIVSGVAGQADILVAPDLEAANMMAKQLIYLAGADAAGIVLGARVPVILTSRADSAMSRLASCALAQLFASAGRSA</sequence>
<keyword evidence="2" id="KW-0456">Lyase</keyword>
<organism evidence="6 7">
    <name type="scientific">Pseudooceanicola spongiae</name>
    <dbReference type="NCBI Taxonomy" id="2613965"/>
    <lineage>
        <taxon>Bacteria</taxon>
        <taxon>Pseudomonadati</taxon>
        <taxon>Pseudomonadota</taxon>
        <taxon>Alphaproteobacteria</taxon>
        <taxon>Rhodobacterales</taxon>
        <taxon>Paracoccaceae</taxon>
        <taxon>Pseudooceanicola</taxon>
    </lineage>
</organism>
<dbReference type="NCBIfam" id="NF006045">
    <property type="entry name" value="PRK08190.1"/>
    <property type="match status" value="1"/>
</dbReference>
<evidence type="ECO:0000256" key="2">
    <source>
        <dbReference type="ARBA" id="ARBA00023239"/>
    </source>
</evidence>
<dbReference type="CDD" id="cd03449">
    <property type="entry name" value="R_hydratase"/>
    <property type="match status" value="1"/>
</dbReference>
<dbReference type="GO" id="GO:0004312">
    <property type="term" value="F:fatty acid synthase activity"/>
    <property type="evidence" value="ECO:0007669"/>
    <property type="project" value="InterPro"/>
</dbReference>
<evidence type="ECO:0000313" key="6">
    <source>
        <dbReference type="EMBL" id="QOL82133.1"/>
    </source>
</evidence>
<dbReference type="InterPro" id="IPR029069">
    <property type="entry name" value="HotDog_dom_sf"/>
</dbReference>
<evidence type="ECO:0000256" key="1">
    <source>
        <dbReference type="ARBA" id="ARBA00022679"/>
    </source>
</evidence>
<dbReference type="EMBL" id="CP045201">
    <property type="protein sequence ID" value="QOL82133.1"/>
    <property type="molecule type" value="Genomic_DNA"/>
</dbReference>
<accession>A0A7L9WQA7</accession>
<dbReference type="FunFam" id="3.10.129.10:FF:000042">
    <property type="entry name" value="MaoC domain protein dehydratase"/>
    <property type="match status" value="1"/>
</dbReference>
<dbReference type="GO" id="GO:0006633">
    <property type="term" value="P:fatty acid biosynthetic process"/>
    <property type="evidence" value="ECO:0007669"/>
    <property type="project" value="InterPro"/>
</dbReference>
<dbReference type="SUPFAM" id="SSF53659">
    <property type="entry name" value="Isocitrate/Isopropylmalate dehydrogenase-like"/>
    <property type="match status" value="1"/>
</dbReference>
<dbReference type="GO" id="GO:0016836">
    <property type="term" value="F:hydro-lyase activity"/>
    <property type="evidence" value="ECO:0007669"/>
    <property type="project" value="UniProtKB-ARBA"/>
</dbReference>
<dbReference type="AlphaFoldDB" id="A0A7L9WQA7"/>
<protein>
    <submittedName>
        <fullName evidence="6">Bifunctional enoyl-CoA hydratase/phosphate acetyltransferase</fullName>
    </submittedName>
</protein>
<evidence type="ECO:0000256" key="3">
    <source>
        <dbReference type="ARBA" id="ARBA00023315"/>
    </source>
</evidence>
<dbReference type="InterPro" id="IPR050500">
    <property type="entry name" value="Phos_Acetyltrans/Butyryltrans"/>
</dbReference>
<dbReference type="InterPro" id="IPR003965">
    <property type="entry name" value="Fatty_acid_synthase"/>
</dbReference>